<dbReference type="InterPro" id="IPR016187">
    <property type="entry name" value="CTDL_fold"/>
</dbReference>
<feature type="signal peptide" evidence="2">
    <location>
        <begin position="1"/>
        <end position="21"/>
    </location>
</feature>
<evidence type="ECO:0000256" key="1">
    <source>
        <dbReference type="SAM" id="MobiDB-lite"/>
    </source>
</evidence>
<reference evidence="3 4" key="1">
    <citation type="submission" date="2020-05" db="EMBL/GenBank/DDBJ databases">
        <title>Aquincola sp. isolate from soil.</title>
        <authorList>
            <person name="Han J."/>
            <person name="Kim D.-U."/>
        </authorList>
    </citation>
    <scope>NUCLEOTIDE SEQUENCE [LARGE SCALE GENOMIC DNA]</scope>
    <source>
        <strain evidence="3 4">S2</strain>
    </source>
</reference>
<dbReference type="Gene3D" id="3.10.100.10">
    <property type="entry name" value="Mannose-Binding Protein A, subunit A"/>
    <property type="match status" value="1"/>
</dbReference>
<feature type="compositionally biased region" description="Polar residues" evidence="1">
    <location>
        <begin position="199"/>
        <end position="209"/>
    </location>
</feature>
<dbReference type="RefSeq" id="WP_173129886.1">
    <property type="nucleotide sequence ID" value="NZ_JABRWJ010000008.1"/>
</dbReference>
<keyword evidence="4" id="KW-1185">Reference proteome</keyword>
<protein>
    <submittedName>
        <fullName evidence="3">Lectin</fullName>
    </submittedName>
</protein>
<dbReference type="InterPro" id="IPR016186">
    <property type="entry name" value="C-type_lectin-like/link_sf"/>
</dbReference>
<proteinExistence type="predicted"/>
<name>A0ABX2EPK7_9BURK</name>
<sequence length="234" mass="24122">MKLRTPLATTLLCLAAPFAAAQTAVPTPAPGASAPPPPPFTFFVTSTGAGNGANYGGLPGADAHCQKLADAAGNPYKTWRAYLSAQAANGQPAVHARERIGKGPWTNVRGQVIARDVAHLHGDELELARLGNNLSRGTALTEKGEPVKGQGDRPNEHDILTGSTTDGRAFPDGADKTCRNYTSSAEDGSAQVGHFDRTGGNNTSWNSAHGSRGCSQAKLISSGGAGLLYCFAAQ</sequence>
<dbReference type="EMBL" id="JABRWJ010000008">
    <property type="protein sequence ID" value="NRF70580.1"/>
    <property type="molecule type" value="Genomic_DNA"/>
</dbReference>
<gene>
    <name evidence="3" type="ORF">HLB44_26600</name>
</gene>
<evidence type="ECO:0000313" key="3">
    <source>
        <dbReference type="EMBL" id="NRF70580.1"/>
    </source>
</evidence>
<keyword evidence="2" id="KW-0732">Signal</keyword>
<dbReference type="Proteomes" id="UP000737171">
    <property type="component" value="Unassembled WGS sequence"/>
</dbReference>
<evidence type="ECO:0000256" key="2">
    <source>
        <dbReference type="SAM" id="SignalP"/>
    </source>
</evidence>
<dbReference type="SUPFAM" id="SSF56436">
    <property type="entry name" value="C-type lectin-like"/>
    <property type="match status" value="1"/>
</dbReference>
<evidence type="ECO:0000313" key="4">
    <source>
        <dbReference type="Proteomes" id="UP000737171"/>
    </source>
</evidence>
<feature type="compositionally biased region" description="Basic and acidic residues" evidence="1">
    <location>
        <begin position="142"/>
        <end position="159"/>
    </location>
</feature>
<organism evidence="3 4">
    <name type="scientific">Pseudaquabacterium terrae</name>
    <dbReference type="NCBI Taxonomy" id="2732868"/>
    <lineage>
        <taxon>Bacteria</taxon>
        <taxon>Pseudomonadati</taxon>
        <taxon>Pseudomonadota</taxon>
        <taxon>Betaproteobacteria</taxon>
        <taxon>Burkholderiales</taxon>
        <taxon>Sphaerotilaceae</taxon>
        <taxon>Pseudaquabacterium</taxon>
    </lineage>
</organism>
<comment type="caution">
    <text evidence="3">The sequence shown here is derived from an EMBL/GenBank/DDBJ whole genome shotgun (WGS) entry which is preliminary data.</text>
</comment>
<accession>A0ABX2EPK7</accession>
<feature type="chain" id="PRO_5046207417" evidence="2">
    <location>
        <begin position="22"/>
        <end position="234"/>
    </location>
</feature>
<feature type="region of interest" description="Disordered" evidence="1">
    <location>
        <begin position="136"/>
        <end position="210"/>
    </location>
</feature>